<dbReference type="GO" id="GO:0003735">
    <property type="term" value="F:structural constituent of ribosome"/>
    <property type="evidence" value="ECO:0007669"/>
    <property type="project" value="InterPro"/>
</dbReference>
<dbReference type="PANTHER" id="PTHR21368">
    <property type="entry name" value="50S RIBOSOMAL PROTEIN L9"/>
    <property type="match status" value="1"/>
</dbReference>
<dbReference type="AlphaFoldDB" id="A0A0G1PKV1"/>
<evidence type="ECO:0000256" key="1">
    <source>
        <dbReference type="ARBA" id="ARBA00010605"/>
    </source>
</evidence>
<dbReference type="EMBL" id="LCMG01000009">
    <property type="protein sequence ID" value="KKU33444.1"/>
    <property type="molecule type" value="Genomic_DNA"/>
</dbReference>
<evidence type="ECO:0000256" key="5">
    <source>
        <dbReference type="ARBA" id="ARBA00023274"/>
    </source>
</evidence>
<dbReference type="InterPro" id="IPR000244">
    <property type="entry name" value="Ribosomal_bL9"/>
</dbReference>
<dbReference type="Pfam" id="PF01281">
    <property type="entry name" value="Ribosomal_L9_N"/>
    <property type="match status" value="1"/>
</dbReference>
<gene>
    <name evidence="7" type="primary">rplI</name>
    <name evidence="10" type="ORF">UX45_C0009G0012</name>
</gene>
<dbReference type="InterPro" id="IPR036935">
    <property type="entry name" value="Ribosomal_bL9_N_sf"/>
</dbReference>
<dbReference type="GO" id="GO:0019843">
    <property type="term" value="F:rRNA binding"/>
    <property type="evidence" value="ECO:0007669"/>
    <property type="project" value="UniProtKB-UniRule"/>
</dbReference>
<dbReference type="InterPro" id="IPR020594">
    <property type="entry name" value="Ribosomal_bL9_bac/chp"/>
</dbReference>
<dbReference type="Proteomes" id="UP000034705">
    <property type="component" value="Unassembled WGS sequence"/>
</dbReference>
<dbReference type="NCBIfam" id="TIGR00158">
    <property type="entry name" value="L9"/>
    <property type="match status" value="1"/>
</dbReference>
<dbReference type="GO" id="GO:1990904">
    <property type="term" value="C:ribonucleoprotein complex"/>
    <property type="evidence" value="ECO:0007669"/>
    <property type="project" value="UniProtKB-KW"/>
</dbReference>
<reference evidence="10 11" key="1">
    <citation type="journal article" date="2015" name="Nature">
        <title>rRNA introns, odd ribosomes, and small enigmatic genomes across a large radiation of phyla.</title>
        <authorList>
            <person name="Brown C.T."/>
            <person name="Hug L.A."/>
            <person name="Thomas B.C."/>
            <person name="Sharon I."/>
            <person name="Castelle C.J."/>
            <person name="Singh A."/>
            <person name="Wilkins M.J."/>
            <person name="Williams K.H."/>
            <person name="Banfield J.F."/>
        </authorList>
    </citation>
    <scope>NUCLEOTIDE SEQUENCE [LARGE SCALE GENOMIC DNA]</scope>
</reference>
<evidence type="ECO:0000259" key="9">
    <source>
        <dbReference type="Pfam" id="PF03948"/>
    </source>
</evidence>
<organism evidence="10 11">
    <name type="scientific">Candidatus Uhrbacteria bacterium GW2011_GWF2_46_218</name>
    <dbReference type="NCBI Taxonomy" id="1619001"/>
    <lineage>
        <taxon>Bacteria</taxon>
        <taxon>Candidatus Uhriibacteriota</taxon>
    </lineage>
</organism>
<keyword evidence="2 7" id="KW-0699">rRNA-binding</keyword>
<dbReference type="PATRIC" id="fig|1619001.3.peg.482"/>
<dbReference type="Gene3D" id="3.10.430.100">
    <property type="entry name" value="Ribosomal protein L9, C-terminal domain"/>
    <property type="match status" value="1"/>
</dbReference>
<comment type="similarity">
    <text evidence="1 7">Belongs to the bacterial ribosomal protein bL9 family.</text>
</comment>
<evidence type="ECO:0000256" key="4">
    <source>
        <dbReference type="ARBA" id="ARBA00022980"/>
    </source>
</evidence>
<evidence type="ECO:0000259" key="8">
    <source>
        <dbReference type="Pfam" id="PF01281"/>
    </source>
</evidence>
<dbReference type="InterPro" id="IPR020070">
    <property type="entry name" value="Ribosomal_bL9_N"/>
</dbReference>
<name>A0A0G1PKV1_9BACT</name>
<dbReference type="SUPFAM" id="SSF55658">
    <property type="entry name" value="L9 N-domain-like"/>
    <property type="match status" value="1"/>
</dbReference>
<keyword evidence="4 7" id="KW-0689">Ribosomal protein</keyword>
<evidence type="ECO:0000256" key="6">
    <source>
        <dbReference type="ARBA" id="ARBA00035292"/>
    </source>
</evidence>
<comment type="function">
    <text evidence="7">Binds to the 23S rRNA.</text>
</comment>
<evidence type="ECO:0000256" key="2">
    <source>
        <dbReference type="ARBA" id="ARBA00022730"/>
    </source>
</evidence>
<evidence type="ECO:0000313" key="10">
    <source>
        <dbReference type="EMBL" id="KKU33444.1"/>
    </source>
</evidence>
<accession>A0A0G1PKV1</accession>
<dbReference type="InterPro" id="IPR036791">
    <property type="entry name" value="Ribosomal_bL9_C_sf"/>
</dbReference>
<dbReference type="GO" id="GO:0005840">
    <property type="term" value="C:ribosome"/>
    <property type="evidence" value="ECO:0007669"/>
    <property type="project" value="UniProtKB-KW"/>
</dbReference>
<dbReference type="InterPro" id="IPR020069">
    <property type="entry name" value="Ribosomal_bL9_C"/>
</dbReference>
<feature type="domain" description="Large ribosomal subunit protein bL9 C-terminal" evidence="9">
    <location>
        <begin position="105"/>
        <end position="184"/>
    </location>
</feature>
<evidence type="ECO:0000313" key="11">
    <source>
        <dbReference type="Proteomes" id="UP000034705"/>
    </source>
</evidence>
<dbReference type="SUPFAM" id="SSF55653">
    <property type="entry name" value="Ribosomal protein L9 C-domain"/>
    <property type="match status" value="1"/>
</dbReference>
<dbReference type="Gene3D" id="3.40.5.10">
    <property type="entry name" value="Ribosomal protein L9, N-terminal domain"/>
    <property type="match status" value="1"/>
</dbReference>
<dbReference type="HAMAP" id="MF_00503">
    <property type="entry name" value="Ribosomal_bL9"/>
    <property type="match status" value="1"/>
</dbReference>
<dbReference type="Pfam" id="PF03948">
    <property type="entry name" value="Ribosomal_L9_C"/>
    <property type="match status" value="1"/>
</dbReference>
<sequence length="186" mass="20777">MPNGWGYKKRMKKRCRETGIFVLMAVDKHKLLACYNTFRMKVILKTHVKDLGSQGEVVNVSDGHALHHLLPRGLAIPATNKAIVDLEHRRVVVAYRQQKEKKATSKLLGQLQGYHLTLAEPVSSNGTLYGAVTSRIIAEALQKVGYEIEASMIDLPHPIKTPGEQFVQLHLPHGFEASIHLTINSQ</sequence>
<keyword evidence="3 7" id="KW-0694">RNA-binding</keyword>
<keyword evidence="5 7" id="KW-0687">Ribonucleoprotein</keyword>
<proteinExistence type="inferred from homology"/>
<comment type="caution">
    <text evidence="10">The sequence shown here is derived from an EMBL/GenBank/DDBJ whole genome shotgun (WGS) entry which is preliminary data.</text>
</comment>
<evidence type="ECO:0000256" key="7">
    <source>
        <dbReference type="HAMAP-Rule" id="MF_00503"/>
    </source>
</evidence>
<evidence type="ECO:0000256" key="3">
    <source>
        <dbReference type="ARBA" id="ARBA00022884"/>
    </source>
</evidence>
<feature type="domain" description="Ribosomal protein L9" evidence="8">
    <location>
        <begin position="40"/>
        <end position="83"/>
    </location>
</feature>
<dbReference type="InterPro" id="IPR009027">
    <property type="entry name" value="Ribosomal_bL9/RNase_H1_N"/>
</dbReference>
<protein>
    <recommendedName>
        <fullName evidence="6 7">Large ribosomal subunit protein bL9</fullName>
    </recommendedName>
</protein>
<dbReference type="GO" id="GO:0006412">
    <property type="term" value="P:translation"/>
    <property type="evidence" value="ECO:0007669"/>
    <property type="project" value="UniProtKB-UniRule"/>
</dbReference>